<evidence type="ECO:0000259" key="4">
    <source>
        <dbReference type="PROSITE" id="PS01124"/>
    </source>
</evidence>
<protein>
    <submittedName>
        <fullName evidence="5">Transcriptional regulator, AraC family</fullName>
    </submittedName>
</protein>
<dbReference type="InterPro" id="IPR018060">
    <property type="entry name" value="HTH_AraC"/>
</dbReference>
<dbReference type="InterPro" id="IPR009057">
    <property type="entry name" value="Homeodomain-like_sf"/>
</dbReference>
<dbReference type="Proteomes" id="UP000198850">
    <property type="component" value="Unassembled WGS sequence"/>
</dbReference>
<organism evidence="5 6">
    <name type="scientific">Pedobacter hartonius</name>
    <dbReference type="NCBI Taxonomy" id="425514"/>
    <lineage>
        <taxon>Bacteria</taxon>
        <taxon>Pseudomonadati</taxon>
        <taxon>Bacteroidota</taxon>
        <taxon>Sphingobacteriia</taxon>
        <taxon>Sphingobacteriales</taxon>
        <taxon>Sphingobacteriaceae</taxon>
        <taxon>Pedobacter</taxon>
    </lineage>
</organism>
<dbReference type="PROSITE" id="PS01124">
    <property type="entry name" value="HTH_ARAC_FAMILY_2"/>
    <property type="match status" value="1"/>
</dbReference>
<dbReference type="PANTHER" id="PTHR43280:SF32">
    <property type="entry name" value="TRANSCRIPTIONAL REGULATORY PROTEIN"/>
    <property type="match status" value="1"/>
</dbReference>
<dbReference type="STRING" id="425514.SAMN05443550_104173"/>
<keyword evidence="6" id="KW-1185">Reference proteome</keyword>
<keyword evidence="3" id="KW-0804">Transcription</keyword>
<evidence type="ECO:0000256" key="1">
    <source>
        <dbReference type="ARBA" id="ARBA00023015"/>
    </source>
</evidence>
<accession>A0A1H4CSZ6</accession>
<dbReference type="SUPFAM" id="SSF51215">
    <property type="entry name" value="Regulatory protein AraC"/>
    <property type="match status" value="1"/>
</dbReference>
<gene>
    <name evidence="5" type="ORF">SAMN05443550_104173</name>
</gene>
<dbReference type="InterPro" id="IPR037923">
    <property type="entry name" value="HTH-like"/>
</dbReference>
<dbReference type="Pfam" id="PF12833">
    <property type="entry name" value="HTH_18"/>
    <property type="match status" value="1"/>
</dbReference>
<feature type="domain" description="HTH araC/xylS-type" evidence="4">
    <location>
        <begin position="220"/>
        <end position="299"/>
    </location>
</feature>
<evidence type="ECO:0000313" key="6">
    <source>
        <dbReference type="Proteomes" id="UP000198850"/>
    </source>
</evidence>
<dbReference type="GO" id="GO:0003700">
    <property type="term" value="F:DNA-binding transcription factor activity"/>
    <property type="evidence" value="ECO:0007669"/>
    <property type="project" value="InterPro"/>
</dbReference>
<evidence type="ECO:0000256" key="3">
    <source>
        <dbReference type="ARBA" id="ARBA00023163"/>
    </source>
</evidence>
<dbReference type="SUPFAM" id="SSF46689">
    <property type="entry name" value="Homeodomain-like"/>
    <property type="match status" value="1"/>
</dbReference>
<dbReference type="EMBL" id="FNRA01000004">
    <property type="protein sequence ID" value="SEA63439.1"/>
    <property type="molecule type" value="Genomic_DNA"/>
</dbReference>
<proteinExistence type="predicted"/>
<keyword evidence="2" id="KW-0238">DNA-binding</keyword>
<evidence type="ECO:0000256" key="2">
    <source>
        <dbReference type="ARBA" id="ARBA00023125"/>
    </source>
</evidence>
<name>A0A1H4CSZ6_9SPHI</name>
<dbReference type="GO" id="GO:0043565">
    <property type="term" value="F:sequence-specific DNA binding"/>
    <property type="evidence" value="ECO:0007669"/>
    <property type="project" value="InterPro"/>
</dbReference>
<dbReference type="PANTHER" id="PTHR43280">
    <property type="entry name" value="ARAC-FAMILY TRANSCRIPTIONAL REGULATOR"/>
    <property type="match status" value="1"/>
</dbReference>
<evidence type="ECO:0000313" key="5">
    <source>
        <dbReference type="EMBL" id="SEA63439.1"/>
    </source>
</evidence>
<dbReference type="OrthoDB" id="629929at2"/>
<keyword evidence="1" id="KW-0805">Transcription regulation</keyword>
<dbReference type="Gene3D" id="1.10.10.60">
    <property type="entry name" value="Homeodomain-like"/>
    <property type="match status" value="1"/>
</dbReference>
<dbReference type="AlphaFoldDB" id="A0A1H4CSZ6"/>
<reference evidence="5 6" key="1">
    <citation type="submission" date="2016-10" db="EMBL/GenBank/DDBJ databases">
        <authorList>
            <person name="de Groot N.N."/>
        </authorList>
    </citation>
    <scope>NUCLEOTIDE SEQUENCE [LARGE SCALE GENOMIC DNA]</scope>
    <source>
        <strain evidence="5 6">DSM 19033</strain>
    </source>
</reference>
<dbReference type="RefSeq" id="WP_090556311.1">
    <property type="nucleotide sequence ID" value="NZ_FNRA01000004.1"/>
</dbReference>
<sequence>MMSAKSIDSFYEQYVDGEIVFQNDFLGHFNLLSWGNLQKDQSRCEQLQRKPFYKIALLSGEGVYSVNNRQIPVSGNTIVFTQPMLRTGFKTEDEHFDGTFIVFSESFLKGTNRAALTELPIFRNRNIYTQSLTNPEYEEFRRIFDQVTAEFTSDYPFKEHLVRNRLSDIIHHIQKSDKDLLMVEPEQNRDIEDLFIKVLEDAFYNVNIHRVLEDKSPAYFAQLLGISVDQLNRNIKRTTGRTTLSIIHERIIEEANILLKYTVYSVKEIAWCLHFQEASHFQNFYKKHTGVTPMEYRTA</sequence>
<dbReference type="SMART" id="SM00342">
    <property type="entry name" value="HTH_ARAC"/>
    <property type="match status" value="1"/>
</dbReference>